<dbReference type="PANTHER" id="PTHR11601:SF50">
    <property type="entry name" value="CYSTEINE DESULFURASE ISCS 2-RELATED"/>
    <property type="match status" value="1"/>
</dbReference>
<dbReference type="GO" id="GO:0008483">
    <property type="term" value="F:transaminase activity"/>
    <property type="evidence" value="ECO:0007669"/>
    <property type="project" value="UniProtKB-KW"/>
</dbReference>
<keyword evidence="4" id="KW-0663">Pyridoxal phosphate</keyword>
<evidence type="ECO:0000256" key="5">
    <source>
        <dbReference type="ARBA" id="ARBA00023004"/>
    </source>
</evidence>
<dbReference type="PANTHER" id="PTHR11601">
    <property type="entry name" value="CYSTEINE DESULFURYLASE FAMILY MEMBER"/>
    <property type="match status" value="1"/>
</dbReference>
<dbReference type="InterPro" id="IPR015424">
    <property type="entry name" value="PyrdxlP-dep_Trfase"/>
</dbReference>
<dbReference type="InterPro" id="IPR015421">
    <property type="entry name" value="PyrdxlP-dep_Trfase_major"/>
</dbReference>
<dbReference type="KEGG" id="ifn:GM661_16925"/>
<dbReference type="InterPro" id="IPR016454">
    <property type="entry name" value="Cysteine_dSase"/>
</dbReference>
<dbReference type="Gene3D" id="1.10.260.50">
    <property type="match status" value="1"/>
</dbReference>
<dbReference type="PROSITE" id="PS00595">
    <property type="entry name" value="AA_TRANSFER_CLASS_5"/>
    <property type="match status" value="1"/>
</dbReference>
<accession>A0A8A7KCD0</accession>
<dbReference type="InterPro" id="IPR000192">
    <property type="entry name" value="Aminotrans_V_dom"/>
</dbReference>
<dbReference type="AlphaFoldDB" id="A0A8A7KCD0"/>
<sequence>MQEVYLDNSATTKPLTEVIDYVSKVLTNNYGNPSSLHNKGLAAEKIIKEARNLIAAYLKTNPEEIYFTSGGTEANNLAIRGVCYNYSNRGKHIITTEVEHPSVKETFLALEEEGYEVTFLKADQQGYISIDKLVQTIREDTILVSIIHVNNELGTIHSISKIAELIKKSNSKTFFHVDTVQSFGKVLLLPADWGIDLLTISAHKIHGPKGIGALYVKKGIDLKAQIIGGGQENGLRSGTENVPGIAGFIPALKKLPEYTVEKPYDLSVNKLKNYFIEKITQKCPTAHINSPQEGAPHIVSISFPGARGEVLVHGLESEGVFVSTGSACHSKSHEKSHVLRAIKLPPEKIDGTIRISFSRYNTRQEINYAISKISEQLKLYF</sequence>
<keyword evidence="6" id="KW-0411">Iron-sulfur</keyword>
<dbReference type="Gene3D" id="3.90.1150.10">
    <property type="entry name" value="Aspartate Aminotransferase, domain 1"/>
    <property type="match status" value="1"/>
</dbReference>
<evidence type="ECO:0000256" key="2">
    <source>
        <dbReference type="ARBA" id="ARBA00006490"/>
    </source>
</evidence>
<keyword evidence="9" id="KW-0032">Aminotransferase</keyword>
<comment type="similarity">
    <text evidence="2">Belongs to the class-V pyridoxal-phosphate-dependent aminotransferase family. NifS/IscS subfamily.</text>
</comment>
<dbReference type="Gene3D" id="3.40.640.10">
    <property type="entry name" value="Type I PLP-dependent aspartate aminotransferase-like (Major domain)"/>
    <property type="match status" value="1"/>
</dbReference>
<evidence type="ECO:0000259" key="8">
    <source>
        <dbReference type="Pfam" id="PF00266"/>
    </source>
</evidence>
<evidence type="ECO:0000256" key="3">
    <source>
        <dbReference type="ARBA" id="ARBA00022723"/>
    </source>
</evidence>
<dbReference type="EMBL" id="CP046640">
    <property type="protein sequence ID" value="QTL99513.1"/>
    <property type="molecule type" value="Genomic_DNA"/>
</dbReference>
<proteinExistence type="inferred from homology"/>
<feature type="domain" description="Aminotransferase class V" evidence="8">
    <location>
        <begin position="4"/>
        <end position="367"/>
    </location>
</feature>
<dbReference type="GO" id="GO:0051536">
    <property type="term" value="F:iron-sulfur cluster binding"/>
    <property type="evidence" value="ECO:0007669"/>
    <property type="project" value="UniProtKB-KW"/>
</dbReference>
<keyword evidence="5" id="KW-0408">Iron</keyword>
<dbReference type="PIRSF" id="PIRSF005572">
    <property type="entry name" value="NifS"/>
    <property type="match status" value="1"/>
</dbReference>
<evidence type="ECO:0000256" key="4">
    <source>
        <dbReference type="ARBA" id="ARBA00022898"/>
    </source>
</evidence>
<dbReference type="InterPro" id="IPR020578">
    <property type="entry name" value="Aminotrans_V_PyrdxlP_BS"/>
</dbReference>
<keyword evidence="3" id="KW-0479">Metal-binding</keyword>
<evidence type="ECO:0000313" key="10">
    <source>
        <dbReference type="Proteomes" id="UP000665020"/>
    </source>
</evidence>
<dbReference type="RefSeq" id="WP_230867848.1">
    <property type="nucleotide sequence ID" value="NZ_CP046640.1"/>
</dbReference>
<evidence type="ECO:0000313" key="9">
    <source>
        <dbReference type="EMBL" id="QTL99513.1"/>
    </source>
</evidence>
<dbReference type="Proteomes" id="UP000665020">
    <property type="component" value="Chromosome"/>
</dbReference>
<dbReference type="NCBIfam" id="NF002806">
    <property type="entry name" value="PRK02948.1"/>
    <property type="match status" value="1"/>
</dbReference>
<reference evidence="9" key="1">
    <citation type="submission" date="2019-12" db="EMBL/GenBank/DDBJ databases">
        <authorList>
            <person name="zhang j."/>
            <person name="sun C.M."/>
        </authorList>
    </citation>
    <scope>NUCLEOTIDE SEQUENCE</scope>
    <source>
        <strain evidence="9">NS-1</strain>
    </source>
</reference>
<comment type="cofactor">
    <cofactor evidence="1 7">
        <name>pyridoxal 5'-phosphate</name>
        <dbReference type="ChEBI" id="CHEBI:597326"/>
    </cofactor>
</comment>
<evidence type="ECO:0000256" key="7">
    <source>
        <dbReference type="RuleBase" id="RU004504"/>
    </source>
</evidence>
<protein>
    <submittedName>
        <fullName evidence="9">Aminotransferase class V-fold PLP-dependent enzyme</fullName>
    </submittedName>
</protein>
<keyword evidence="9" id="KW-0808">Transferase</keyword>
<organism evidence="9 10">
    <name type="scientific">Iocasia fonsfrigidae</name>
    <dbReference type="NCBI Taxonomy" id="2682810"/>
    <lineage>
        <taxon>Bacteria</taxon>
        <taxon>Bacillati</taxon>
        <taxon>Bacillota</taxon>
        <taxon>Clostridia</taxon>
        <taxon>Halanaerobiales</taxon>
        <taxon>Halanaerobiaceae</taxon>
        <taxon>Iocasia</taxon>
    </lineage>
</organism>
<gene>
    <name evidence="9" type="ORF">GM661_16925</name>
</gene>
<dbReference type="Pfam" id="PF00266">
    <property type="entry name" value="Aminotran_5"/>
    <property type="match status" value="1"/>
</dbReference>
<evidence type="ECO:0000256" key="6">
    <source>
        <dbReference type="ARBA" id="ARBA00023014"/>
    </source>
</evidence>
<dbReference type="SUPFAM" id="SSF53383">
    <property type="entry name" value="PLP-dependent transferases"/>
    <property type="match status" value="1"/>
</dbReference>
<dbReference type="InterPro" id="IPR015422">
    <property type="entry name" value="PyrdxlP-dep_Trfase_small"/>
</dbReference>
<dbReference type="GO" id="GO:0046872">
    <property type="term" value="F:metal ion binding"/>
    <property type="evidence" value="ECO:0007669"/>
    <property type="project" value="UniProtKB-KW"/>
</dbReference>
<name>A0A8A7KCD0_9FIRM</name>
<keyword evidence="10" id="KW-1185">Reference proteome</keyword>
<evidence type="ECO:0000256" key="1">
    <source>
        <dbReference type="ARBA" id="ARBA00001933"/>
    </source>
</evidence>